<proteinExistence type="predicted"/>
<gene>
    <name evidence="2" type="ORF">OY187_21845</name>
</gene>
<dbReference type="Pfam" id="PF00934">
    <property type="entry name" value="PE"/>
    <property type="match status" value="1"/>
</dbReference>
<dbReference type="SUPFAM" id="SSF140459">
    <property type="entry name" value="PE/PPE dimer-like"/>
    <property type="match status" value="1"/>
</dbReference>
<accession>A0ABT4HL59</accession>
<dbReference type="Proteomes" id="UP001084650">
    <property type="component" value="Unassembled WGS sequence"/>
</dbReference>
<dbReference type="RefSeq" id="WP_268787218.1">
    <property type="nucleotide sequence ID" value="NZ_JAPQYE010000011.1"/>
</dbReference>
<reference evidence="2" key="1">
    <citation type="submission" date="2022-12" db="EMBL/GenBank/DDBJ databases">
        <title>Whole genome sequence of Mycolicibacterium iranicum strain SBH312.</title>
        <authorList>
            <person name="Jani J."/>
            <person name="Arifin Mustapha Z."/>
            <person name="Ahmed K."/>
            <person name="Kai Ling C."/>
        </authorList>
    </citation>
    <scope>NUCLEOTIDE SEQUENCE</scope>
    <source>
        <strain evidence="2">SBH312</strain>
    </source>
</reference>
<keyword evidence="3" id="KW-1185">Reference proteome</keyword>
<comment type="caution">
    <text evidence="2">The sequence shown here is derived from an EMBL/GenBank/DDBJ whole genome shotgun (WGS) entry which is preliminary data.</text>
</comment>
<dbReference type="Gene3D" id="1.10.287.850">
    <property type="entry name" value="HP0062-like domain"/>
    <property type="match status" value="1"/>
</dbReference>
<evidence type="ECO:0000313" key="3">
    <source>
        <dbReference type="Proteomes" id="UP001084650"/>
    </source>
</evidence>
<evidence type="ECO:0000259" key="1">
    <source>
        <dbReference type="Pfam" id="PF00934"/>
    </source>
</evidence>
<dbReference type="InterPro" id="IPR000084">
    <property type="entry name" value="PE-PGRS_N"/>
</dbReference>
<evidence type="ECO:0000313" key="2">
    <source>
        <dbReference type="EMBL" id="MCZ0730698.1"/>
    </source>
</evidence>
<dbReference type="EMBL" id="JAPQYE010000011">
    <property type="protein sequence ID" value="MCZ0730698.1"/>
    <property type="molecule type" value="Genomic_DNA"/>
</dbReference>
<name>A0ABT4HL59_MYCIR</name>
<dbReference type="InterPro" id="IPR038332">
    <property type="entry name" value="PPE_sf"/>
</dbReference>
<sequence length="97" mass="9225">MLQVQPEALLMGGASVLGLSAQQTAVTAAAMPVVSALVPSGVDEVSVMAAAAFGAQGIEFSAMSAEGAAMLTLAGEGLTAVGAAYEAGDAAGATLIV</sequence>
<protein>
    <submittedName>
        <fullName evidence="2">PE family protein</fullName>
    </submittedName>
</protein>
<organism evidence="2 3">
    <name type="scientific">Mycolicibacterium iranicum</name>
    <name type="common">Mycobacterium iranicum</name>
    <dbReference type="NCBI Taxonomy" id="912594"/>
    <lineage>
        <taxon>Bacteria</taxon>
        <taxon>Bacillati</taxon>
        <taxon>Actinomycetota</taxon>
        <taxon>Actinomycetes</taxon>
        <taxon>Mycobacteriales</taxon>
        <taxon>Mycobacteriaceae</taxon>
        <taxon>Mycolicibacterium</taxon>
    </lineage>
</organism>
<feature type="domain" description="PE" evidence="1">
    <location>
        <begin position="2"/>
        <end position="91"/>
    </location>
</feature>